<gene>
    <name evidence="2" type="ORF">QBC34DRAFT_404692</name>
</gene>
<organism evidence="2 3">
    <name type="scientific">Podospora aff. communis PSN243</name>
    <dbReference type="NCBI Taxonomy" id="3040156"/>
    <lineage>
        <taxon>Eukaryota</taxon>
        <taxon>Fungi</taxon>
        <taxon>Dikarya</taxon>
        <taxon>Ascomycota</taxon>
        <taxon>Pezizomycotina</taxon>
        <taxon>Sordariomycetes</taxon>
        <taxon>Sordariomycetidae</taxon>
        <taxon>Sordariales</taxon>
        <taxon>Podosporaceae</taxon>
        <taxon>Podospora</taxon>
    </lineage>
</organism>
<sequence length="458" mass="48573">MERSILLASRRYGRLQSLFVLFFSLVLGVAQLAADRTVSLALAHYDELNFQFFRLDASGDLLFQQSINASWQAVPEKLSLAVAPKPNSPLAAISWSPSASDGDTQVRLYYLDDTDKINELAGACKNTVCTWKASNSVIGGPASPSSGLAAALVGSPGKRDGMIKVFYVDANSLLSEATYAGGSVWAESRAIGPKVSLNSSPAAAAEASSANFQVYYYGADADGTLTHASFNNATQKWSTGTAIKPFPSASELPSLAAVHLPGARSHRVYFINSARKVEAYASTDNGATWSNLPQTAELTPLADAAGAPIAATAWATKVRIMYNTVGQIKEMSMKGTGQFYLMGEFGIHAAAAGGTSNTGTTSGKTSNGTTSTDGDGGTRKTDPNGDATDNTDVDGKKEEEKPKEEPGGWSRGDIIGLATGLPAAVFTIAGVIWKWKWLQKTWSMFRASRFRKIRSYGV</sequence>
<feature type="compositionally biased region" description="Basic and acidic residues" evidence="1">
    <location>
        <begin position="393"/>
        <end position="406"/>
    </location>
</feature>
<feature type="compositionally biased region" description="Low complexity" evidence="1">
    <location>
        <begin position="354"/>
        <end position="373"/>
    </location>
</feature>
<accession>A0AAV9GMC7</accession>
<name>A0AAV9GMC7_9PEZI</name>
<evidence type="ECO:0000313" key="2">
    <source>
        <dbReference type="EMBL" id="KAK4449708.1"/>
    </source>
</evidence>
<proteinExistence type="predicted"/>
<evidence type="ECO:0008006" key="4">
    <source>
        <dbReference type="Google" id="ProtNLM"/>
    </source>
</evidence>
<dbReference type="SUPFAM" id="SSF89372">
    <property type="entry name" value="Fucose-specific lectin"/>
    <property type="match status" value="2"/>
</dbReference>
<dbReference type="AlphaFoldDB" id="A0AAV9GMC7"/>
<reference evidence="2" key="2">
    <citation type="submission" date="2023-05" db="EMBL/GenBank/DDBJ databases">
        <authorList>
            <consortium name="Lawrence Berkeley National Laboratory"/>
            <person name="Steindorff A."/>
            <person name="Hensen N."/>
            <person name="Bonometti L."/>
            <person name="Westerberg I."/>
            <person name="Brannstrom I.O."/>
            <person name="Guillou S."/>
            <person name="Cros-Aarteil S."/>
            <person name="Calhoun S."/>
            <person name="Haridas S."/>
            <person name="Kuo A."/>
            <person name="Mondo S."/>
            <person name="Pangilinan J."/>
            <person name="Riley R."/>
            <person name="Labutti K."/>
            <person name="Andreopoulos B."/>
            <person name="Lipzen A."/>
            <person name="Chen C."/>
            <person name="Yanf M."/>
            <person name="Daum C."/>
            <person name="Ng V."/>
            <person name="Clum A."/>
            <person name="Ohm R."/>
            <person name="Martin F."/>
            <person name="Silar P."/>
            <person name="Natvig D."/>
            <person name="Lalanne C."/>
            <person name="Gautier V."/>
            <person name="Ament-Velasquez S.L."/>
            <person name="Kruys A."/>
            <person name="Hutchinson M.I."/>
            <person name="Powell A.J."/>
            <person name="Barry K."/>
            <person name="Miller A.N."/>
            <person name="Grigoriev I.V."/>
            <person name="Debuchy R."/>
            <person name="Gladieux P."/>
            <person name="Thoren M.H."/>
            <person name="Johannesson H."/>
        </authorList>
    </citation>
    <scope>NUCLEOTIDE SEQUENCE</scope>
    <source>
        <strain evidence="2">PSN243</strain>
    </source>
</reference>
<reference evidence="2" key="1">
    <citation type="journal article" date="2023" name="Mol. Phylogenet. Evol.">
        <title>Genome-scale phylogeny and comparative genomics of the fungal order Sordariales.</title>
        <authorList>
            <person name="Hensen N."/>
            <person name="Bonometti L."/>
            <person name="Westerberg I."/>
            <person name="Brannstrom I.O."/>
            <person name="Guillou S."/>
            <person name="Cros-Aarteil S."/>
            <person name="Calhoun S."/>
            <person name="Haridas S."/>
            <person name="Kuo A."/>
            <person name="Mondo S."/>
            <person name="Pangilinan J."/>
            <person name="Riley R."/>
            <person name="LaButti K."/>
            <person name="Andreopoulos B."/>
            <person name="Lipzen A."/>
            <person name="Chen C."/>
            <person name="Yan M."/>
            <person name="Daum C."/>
            <person name="Ng V."/>
            <person name="Clum A."/>
            <person name="Steindorff A."/>
            <person name="Ohm R.A."/>
            <person name="Martin F."/>
            <person name="Silar P."/>
            <person name="Natvig D.O."/>
            <person name="Lalanne C."/>
            <person name="Gautier V."/>
            <person name="Ament-Velasquez S.L."/>
            <person name="Kruys A."/>
            <person name="Hutchinson M.I."/>
            <person name="Powell A.J."/>
            <person name="Barry K."/>
            <person name="Miller A.N."/>
            <person name="Grigoriev I.V."/>
            <person name="Debuchy R."/>
            <person name="Gladieux P."/>
            <person name="Hiltunen Thoren M."/>
            <person name="Johannesson H."/>
        </authorList>
    </citation>
    <scope>NUCLEOTIDE SEQUENCE</scope>
    <source>
        <strain evidence="2">PSN243</strain>
    </source>
</reference>
<keyword evidence="3" id="KW-1185">Reference proteome</keyword>
<feature type="region of interest" description="Disordered" evidence="1">
    <location>
        <begin position="354"/>
        <end position="411"/>
    </location>
</feature>
<dbReference type="EMBL" id="MU865936">
    <property type="protein sequence ID" value="KAK4449708.1"/>
    <property type="molecule type" value="Genomic_DNA"/>
</dbReference>
<evidence type="ECO:0000313" key="3">
    <source>
        <dbReference type="Proteomes" id="UP001321760"/>
    </source>
</evidence>
<dbReference type="Proteomes" id="UP001321760">
    <property type="component" value="Unassembled WGS sequence"/>
</dbReference>
<evidence type="ECO:0000256" key="1">
    <source>
        <dbReference type="SAM" id="MobiDB-lite"/>
    </source>
</evidence>
<comment type="caution">
    <text evidence="2">The sequence shown here is derived from an EMBL/GenBank/DDBJ whole genome shotgun (WGS) entry which is preliminary data.</text>
</comment>
<protein>
    <recommendedName>
        <fullName evidence="4">Fucose-specific lectin</fullName>
    </recommendedName>
</protein>
<dbReference type="Gene3D" id="2.120.10.70">
    <property type="entry name" value="Fucose-specific lectin"/>
    <property type="match status" value="2"/>
</dbReference>